<organism evidence="1 2">
    <name type="scientific">Amycolatopsis rhabdoformis</name>
    <dbReference type="NCBI Taxonomy" id="1448059"/>
    <lineage>
        <taxon>Bacteria</taxon>
        <taxon>Bacillati</taxon>
        <taxon>Actinomycetota</taxon>
        <taxon>Actinomycetes</taxon>
        <taxon>Pseudonocardiales</taxon>
        <taxon>Pseudonocardiaceae</taxon>
        <taxon>Amycolatopsis</taxon>
    </lineage>
</organism>
<dbReference type="SUPFAM" id="SSF109854">
    <property type="entry name" value="DinB/YfiT-like putative metalloenzymes"/>
    <property type="match status" value="1"/>
</dbReference>
<dbReference type="RefSeq" id="WP_326834470.1">
    <property type="nucleotide sequence ID" value="NZ_CP142149.1"/>
</dbReference>
<keyword evidence="2" id="KW-1185">Reference proteome</keyword>
<dbReference type="InterPro" id="IPR034660">
    <property type="entry name" value="DinB/YfiT-like"/>
</dbReference>
<gene>
    <name evidence="1" type="ORF">VSH64_06010</name>
</gene>
<dbReference type="InterPro" id="IPR007061">
    <property type="entry name" value="MST-like"/>
</dbReference>
<name>A0ABZ1IC06_9PSEU</name>
<sequence>MITTGQYLHVVTRALTGMAGIVEQLGDDLANTRLELPGANTPYAVLNHSLGATAYWAGEVVAGRAAHRDRDAEFTAAGPVAPLLDRVRKTLRQLEKDVTRADPHAEVAAALPGLGDPLDAGGALLHLCTDLVQHHGQLEILRDVLLAQARTTA</sequence>
<evidence type="ECO:0000313" key="2">
    <source>
        <dbReference type="Proteomes" id="UP001330812"/>
    </source>
</evidence>
<proteinExistence type="predicted"/>
<dbReference type="Gene3D" id="1.20.120.450">
    <property type="entry name" value="dinb family like domain"/>
    <property type="match status" value="1"/>
</dbReference>
<accession>A0ABZ1IC06</accession>
<dbReference type="EMBL" id="CP142149">
    <property type="protein sequence ID" value="WSE31663.1"/>
    <property type="molecule type" value="Genomic_DNA"/>
</dbReference>
<dbReference type="Pfam" id="PF04978">
    <property type="entry name" value="MST"/>
    <property type="match status" value="1"/>
</dbReference>
<protein>
    <submittedName>
        <fullName evidence="1">DUF664 domain-containing protein</fullName>
    </submittedName>
</protein>
<dbReference type="Proteomes" id="UP001330812">
    <property type="component" value="Chromosome"/>
</dbReference>
<evidence type="ECO:0000313" key="1">
    <source>
        <dbReference type="EMBL" id="WSE31663.1"/>
    </source>
</evidence>
<reference evidence="1 2" key="1">
    <citation type="journal article" date="2015" name="Int. J. Syst. Evol. Microbiol.">
        <title>Amycolatopsis rhabdoformis sp. nov., an actinomycete isolated from a tropical forest soil.</title>
        <authorList>
            <person name="Souza W.R."/>
            <person name="Silva R.E."/>
            <person name="Goodfellow M."/>
            <person name="Busarakam K."/>
            <person name="Figueiro F.S."/>
            <person name="Ferreira D."/>
            <person name="Rodrigues-Filho E."/>
            <person name="Moraes L.A.B."/>
            <person name="Zucchi T.D."/>
        </authorList>
    </citation>
    <scope>NUCLEOTIDE SEQUENCE [LARGE SCALE GENOMIC DNA]</scope>
    <source>
        <strain evidence="1 2">NCIMB 14900</strain>
    </source>
</reference>